<proteinExistence type="predicted"/>
<organism evidence="1 2">
    <name type="scientific">Acinetobacter boissieri</name>
    <dbReference type="NCBI Taxonomy" id="1219383"/>
    <lineage>
        <taxon>Bacteria</taxon>
        <taxon>Pseudomonadati</taxon>
        <taxon>Pseudomonadota</taxon>
        <taxon>Gammaproteobacteria</taxon>
        <taxon>Moraxellales</taxon>
        <taxon>Moraxellaceae</taxon>
        <taxon>Acinetobacter</taxon>
    </lineage>
</organism>
<accession>A0A1G6IRQ8</accession>
<reference evidence="2" key="1">
    <citation type="submission" date="2016-09" db="EMBL/GenBank/DDBJ databases">
        <authorList>
            <person name="Varghese N."/>
            <person name="Submissions S."/>
        </authorList>
    </citation>
    <scope>NUCLEOTIDE SEQUENCE [LARGE SCALE GENOMIC DNA]</scope>
    <source>
        <strain evidence="2">ANC 4422</strain>
    </source>
</reference>
<dbReference type="EMBL" id="FMYL01000009">
    <property type="protein sequence ID" value="SDC09168.1"/>
    <property type="molecule type" value="Genomic_DNA"/>
</dbReference>
<dbReference type="STRING" id="1219383.SAMN05421733_10916"/>
<evidence type="ECO:0000313" key="1">
    <source>
        <dbReference type="EMBL" id="SDC09168.1"/>
    </source>
</evidence>
<gene>
    <name evidence="1" type="ORF">SAMN05421733_10916</name>
</gene>
<evidence type="ECO:0000313" key="2">
    <source>
        <dbReference type="Proteomes" id="UP000242501"/>
    </source>
</evidence>
<name>A0A1G6IRQ8_9GAMM</name>
<protein>
    <submittedName>
        <fullName evidence="1">Uncharacterized protein</fullName>
    </submittedName>
</protein>
<dbReference type="AlphaFoldDB" id="A0A1G6IRQ8"/>
<dbReference type="Proteomes" id="UP000242501">
    <property type="component" value="Unassembled WGS sequence"/>
</dbReference>
<keyword evidence="2" id="KW-1185">Reference proteome</keyword>
<sequence>MMKFKYRPSAGFIVTLVMIGLLAKFNSDLFVPKTDLQIQRKVESRLAYEARQQEMQFNAIRDEDFWRLPKFDSKKDAMIKLNNKFLVIPRYYYGAGDMFTIAWPSDVNRLLHKQWKSRLKDDVYFRVFMYSPQYFEQAEHGKVSTFLDTPCTLSAETKSYNRFKWKGILINIFDLNSGPDYTQTLSSSEITLEQKKDVCLTALKILNDEIKEVHYVR</sequence>